<dbReference type="InterPro" id="IPR050554">
    <property type="entry name" value="Met_Synthase/Corrinoid"/>
</dbReference>
<evidence type="ECO:0000256" key="8">
    <source>
        <dbReference type="ARBA" id="ARBA00022628"/>
    </source>
</evidence>
<dbReference type="GO" id="GO:0050667">
    <property type="term" value="P:homocysteine metabolic process"/>
    <property type="evidence" value="ECO:0007669"/>
    <property type="project" value="TreeGrafter"/>
</dbReference>
<dbReference type="Pfam" id="PF02574">
    <property type="entry name" value="S-methyl_trans"/>
    <property type="match status" value="1"/>
</dbReference>
<comment type="similarity">
    <text evidence="4">Belongs to the vitamin-B12 dependent methionine synthase family.</text>
</comment>
<evidence type="ECO:0000256" key="13">
    <source>
        <dbReference type="ARBA" id="ARBA00023167"/>
    </source>
</evidence>
<dbReference type="Pfam" id="PF00809">
    <property type="entry name" value="Pterin_bind"/>
    <property type="match status" value="1"/>
</dbReference>
<dbReference type="Pfam" id="PF02310">
    <property type="entry name" value="B12-binding"/>
    <property type="match status" value="1"/>
</dbReference>
<feature type="domain" description="Pterin-binding" evidence="17">
    <location>
        <begin position="310"/>
        <end position="554"/>
    </location>
</feature>
<dbReference type="EMBL" id="VSSQ01000007">
    <property type="protein sequence ID" value="MPL58700.1"/>
    <property type="molecule type" value="Genomic_DNA"/>
</dbReference>
<evidence type="ECO:0000256" key="1">
    <source>
        <dbReference type="ARBA" id="ARBA00001947"/>
    </source>
</evidence>
<dbReference type="InterPro" id="IPR036589">
    <property type="entry name" value="HCY_dom_sf"/>
</dbReference>
<dbReference type="GO" id="GO:0031419">
    <property type="term" value="F:cobalamin binding"/>
    <property type="evidence" value="ECO:0007669"/>
    <property type="project" value="UniProtKB-KW"/>
</dbReference>
<dbReference type="InterPro" id="IPR011005">
    <property type="entry name" value="Dihydropteroate_synth-like_sf"/>
</dbReference>
<organism evidence="20">
    <name type="scientific">bioreactor metagenome</name>
    <dbReference type="NCBI Taxonomy" id="1076179"/>
    <lineage>
        <taxon>unclassified sequences</taxon>
        <taxon>metagenomes</taxon>
        <taxon>ecological metagenomes</taxon>
    </lineage>
</organism>
<keyword evidence="10" id="KW-0949">S-adenosyl-L-methionine</keyword>
<keyword evidence="13" id="KW-0486">Methionine biosynthesis</keyword>
<dbReference type="InterPro" id="IPR006158">
    <property type="entry name" value="Cobalamin-bd"/>
</dbReference>
<dbReference type="EC" id="2.1.1.13" evidence="5"/>
<feature type="domain" description="Hcy-binding" evidence="16">
    <location>
        <begin position="1"/>
        <end position="276"/>
    </location>
</feature>
<dbReference type="Pfam" id="PF02607">
    <property type="entry name" value="B12-binding_2"/>
    <property type="match status" value="1"/>
</dbReference>
<evidence type="ECO:0000259" key="19">
    <source>
        <dbReference type="PROSITE" id="PS51337"/>
    </source>
</evidence>
<feature type="domain" description="B12-binding N-terminal" evidence="19">
    <location>
        <begin position="578"/>
        <end position="672"/>
    </location>
</feature>
<dbReference type="PANTHER" id="PTHR45833">
    <property type="entry name" value="METHIONINE SYNTHASE"/>
    <property type="match status" value="1"/>
</dbReference>
<dbReference type="GO" id="GO:0046653">
    <property type="term" value="P:tetrahydrofolate metabolic process"/>
    <property type="evidence" value="ECO:0007669"/>
    <property type="project" value="TreeGrafter"/>
</dbReference>
<sequence length="798" mass="83669">MIQIFDGAMGTMLQQAGLPAGACPELWNIENPAAITSIHRQYVEHGANIIETNTFGANRIKLTHYGLSDKVQLLNMAAVKAARAAAGRATKIAGSVGPTGKFIAPLGELSFEEAYEAYKEQIAALCESGVDIILIETIIDIQEMRAALLAAKAVTTKPVICQLSFGADGRTVTGTDPATAAILLDAMGADIIGANCSLGPAQLLPIAEALATATTKPISIQSNAGMPQLINGQTVFPMNPAEMAAWVPKLIAAGVTYLGGCCGTTPEHIKAISQAAADAVKPTLRLNLHNKSTAVTSRSKTVYMGAALPTVIIGERINPTGRKQLSADIKAGNFSSVKKEALQQIRAGAHILDVNMGVPGIDQAAAMEQAVNELSMLVDAPLSIDTSDVKALEAGLRIYPGRALINSVTAEPERLEHFLPLAKKYGAAILCLPLSDSGVPATASERVIVARQIIHRAMAIGLRPQDFILDALVLTVAADERAAAETLETLRLYRKNFGYPTTMGLSNISFGLPRRELINAAFCAMSLSAGLDAPILNPYNPMMQDALSASSVLLGHDQSGRRYSKDYAASQAAPSADKPTAIQPGDTIAAIRQSVIDGEKESIIPLVRQALAEGHSSLTITDQGLTAAMNVIGEDFGANRCFLPQVLLSAETMRAAFTTIKETLPSAQAVIAGTVVLATVKGDIHDLGKNIVAALLENNGFQVIDLGKDVASEVIVETAQQHQADIVGLCALMTTTMPQIDQTIKLLKSSGVKARTIVGGAVLTADYADQAGADAYAPDGVAAVNLAKKLMANEKALL</sequence>
<name>A0A644SVH5_9ZZZZ</name>
<dbReference type="GO" id="GO:0032259">
    <property type="term" value="P:methylation"/>
    <property type="evidence" value="ECO:0007669"/>
    <property type="project" value="UniProtKB-KW"/>
</dbReference>
<dbReference type="SUPFAM" id="SSF52242">
    <property type="entry name" value="Cobalamin (vitamin B12)-binding domain"/>
    <property type="match status" value="1"/>
</dbReference>
<feature type="domain" description="B12-binding" evidence="18">
    <location>
        <begin position="672"/>
        <end position="798"/>
    </location>
</feature>
<dbReference type="InterPro" id="IPR036594">
    <property type="entry name" value="Meth_synthase_dom"/>
</dbReference>
<proteinExistence type="inferred from homology"/>
<dbReference type="SUPFAM" id="SSF51717">
    <property type="entry name" value="Dihydropteroate synthetase-like"/>
    <property type="match status" value="1"/>
</dbReference>
<dbReference type="SUPFAM" id="SSF82282">
    <property type="entry name" value="Homocysteine S-methyltransferase"/>
    <property type="match status" value="1"/>
</dbReference>
<evidence type="ECO:0000259" key="16">
    <source>
        <dbReference type="PROSITE" id="PS50970"/>
    </source>
</evidence>
<dbReference type="GO" id="GO:0008705">
    <property type="term" value="F:methionine synthase activity"/>
    <property type="evidence" value="ECO:0007669"/>
    <property type="project" value="UniProtKB-EC"/>
</dbReference>
<dbReference type="AlphaFoldDB" id="A0A644SVH5"/>
<dbReference type="PROSITE" id="PS51332">
    <property type="entry name" value="B12_BINDING"/>
    <property type="match status" value="1"/>
</dbReference>
<comment type="cofactor">
    <cofactor evidence="1">
        <name>Zn(2+)</name>
        <dbReference type="ChEBI" id="CHEBI:29105"/>
    </cofactor>
</comment>
<gene>
    <name evidence="20" type="primary">metH_3</name>
    <name evidence="20" type="ORF">SDC9_04242</name>
</gene>
<reference evidence="20" key="1">
    <citation type="submission" date="2019-08" db="EMBL/GenBank/DDBJ databases">
        <authorList>
            <person name="Kucharzyk K."/>
            <person name="Murdoch R.W."/>
            <person name="Higgins S."/>
            <person name="Loffler F."/>
        </authorList>
    </citation>
    <scope>NUCLEOTIDE SEQUENCE</scope>
</reference>
<comment type="pathway">
    <text evidence="3">Amino-acid biosynthesis; L-methionine biosynthesis via de novo pathway; L-methionine from L-homocysteine (MetH route): step 1/1.</text>
</comment>
<dbReference type="SMART" id="SM01018">
    <property type="entry name" value="B12-binding_2"/>
    <property type="match status" value="1"/>
</dbReference>
<dbReference type="GO" id="GO:0005829">
    <property type="term" value="C:cytosol"/>
    <property type="evidence" value="ECO:0007669"/>
    <property type="project" value="TreeGrafter"/>
</dbReference>
<evidence type="ECO:0000256" key="12">
    <source>
        <dbReference type="ARBA" id="ARBA00022833"/>
    </source>
</evidence>
<dbReference type="InterPro" id="IPR003726">
    <property type="entry name" value="HCY_dom"/>
</dbReference>
<keyword evidence="6 20" id="KW-0489">Methyltransferase</keyword>
<dbReference type="InterPro" id="IPR000489">
    <property type="entry name" value="Pterin-binding_dom"/>
</dbReference>
<dbReference type="PIRSF" id="PIRSF037472">
    <property type="entry name" value="DHPS_mtfrase"/>
    <property type="match status" value="1"/>
</dbReference>
<evidence type="ECO:0000259" key="18">
    <source>
        <dbReference type="PROSITE" id="PS51332"/>
    </source>
</evidence>
<evidence type="ECO:0000256" key="2">
    <source>
        <dbReference type="ARBA" id="ARBA00001956"/>
    </source>
</evidence>
<evidence type="ECO:0000259" key="17">
    <source>
        <dbReference type="PROSITE" id="PS50972"/>
    </source>
</evidence>
<dbReference type="UniPathway" id="UPA00051">
    <property type="reaction ID" value="UER00081"/>
</dbReference>
<comment type="cofactor">
    <cofactor evidence="2">
        <name>methylcob(III)alamin</name>
        <dbReference type="ChEBI" id="CHEBI:28115"/>
    </cofactor>
</comment>
<evidence type="ECO:0000256" key="6">
    <source>
        <dbReference type="ARBA" id="ARBA00022603"/>
    </source>
</evidence>
<keyword evidence="8" id="KW-0846">Cobalamin</keyword>
<keyword evidence="12" id="KW-0862">Zinc</keyword>
<dbReference type="Gene3D" id="3.20.20.330">
    <property type="entry name" value="Homocysteine-binding-like domain"/>
    <property type="match status" value="1"/>
</dbReference>
<keyword evidence="7" id="KW-0028">Amino-acid biosynthesis</keyword>
<keyword evidence="9 20" id="KW-0808">Transferase</keyword>
<keyword evidence="11" id="KW-0479">Metal-binding</keyword>
<evidence type="ECO:0000256" key="3">
    <source>
        <dbReference type="ARBA" id="ARBA00005178"/>
    </source>
</evidence>
<dbReference type="InterPro" id="IPR003759">
    <property type="entry name" value="Cbl-bd_cap"/>
</dbReference>
<evidence type="ECO:0000256" key="14">
    <source>
        <dbReference type="ARBA" id="ARBA00023285"/>
    </source>
</evidence>
<evidence type="ECO:0000256" key="4">
    <source>
        <dbReference type="ARBA" id="ARBA00010398"/>
    </source>
</evidence>
<dbReference type="NCBIfam" id="NF005719">
    <property type="entry name" value="PRK07535.1"/>
    <property type="match status" value="1"/>
</dbReference>
<evidence type="ECO:0000256" key="7">
    <source>
        <dbReference type="ARBA" id="ARBA00022605"/>
    </source>
</evidence>
<evidence type="ECO:0000256" key="11">
    <source>
        <dbReference type="ARBA" id="ARBA00022723"/>
    </source>
</evidence>
<dbReference type="GO" id="GO:0046872">
    <property type="term" value="F:metal ion binding"/>
    <property type="evidence" value="ECO:0007669"/>
    <property type="project" value="UniProtKB-KW"/>
</dbReference>
<evidence type="ECO:0000256" key="15">
    <source>
        <dbReference type="ARBA" id="ARBA00031040"/>
    </source>
</evidence>
<evidence type="ECO:0000313" key="20">
    <source>
        <dbReference type="EMBL" id="MPL58700.1"/>
    </source>
</evidence>
<keyword evidence="14" id="KW-0170">Cobalt</keyword>
<dbReference type="InterPro" id="IPR017215">
    <property type="entry name" value="MetH_bac"/>
</dbReference>
<dbReference type="Gene3D" id="3.40.50.280">
    <property type="entry name" value="Cobalamin-binding domain"/>
    <property type="match status" value="1"/>
</dbReference>
<dbReference type="Gene3D" id="1.10.1240.10">
    <property type="entry name" value="Methionine synthase domain"/>
    <property type="match status" value="1"/>
</dbReference>
<dbReference type="PROSITE" id="PS51337">
    <property type="entry name" value="B12_BINDING_NTER"/>
    <property type="match status" value="1"/>
</dbReference>
<dbReference type="PANTHER" id="PTHR45833:SF1">
    <property type="entry name" value="METHIONINE SYNTHASE"/>
    <property type="match status" value="1"/>
</dbReference>
<dbReference type="InterPro" id="IPR036724">
    <property type="entry name" value="Cobalamin-bd_sf"/>
</dbReference>
<dbReference type="PROSITE" id="PS50970">
    <property type="entry name" value="HCY"/>
    <property type="match status" value="1"/>
</dbReference>
<accession>A0A644SVH5</accession>
<dbReference type="CDD" id="cd02070">
    <property type="entry name" value="corrinoid_protein_B12-BD"/>
    <property type="match status" value="1"/>
</dbReference>
<evidence type="ECO:0000256" key="9">
    <source>
        <dbReference type="ARBA" id="ARBA00022679"/>
    </source>
</evidence>
<comment type="caution">
    <text evidence="20">The sequence shown here is derived from an EMBL/GenBank/DDBJ whole genome shotgun (WGS) entry which is preliminary data.</text>
</comment>
<dbReference type="Gene3D" id="3.20.20.20">
    <property type="entry name" value="Dihydropteroate synthase-like"/>
    <property type="match status" value="1"/>
</dbReference>
<evidence type="ECO:0000256" key="5">
    <source>
        <dbReference type="ARBA" id="ARBA00012032"/>
    </source>
</evidence>
<protein>
    <recommendedName>
        <fullName evidence="5">methionine synthase</fullName>
        <ecNumber evidence="5">2.1.1.13</ecNumber>
    </recommendedName>
    <alternativeName>
        <fullName evidence="15">5-methyltetrahydrofolate--homocysteine methyltransferase</fullName>
    </alternativeName>
</protein>
<dbReference type="PROSITE" id="PS50972">
    <property type="entry name" value="PTERIN_BINDING"/>
    <property type="match status" value="1"/>
</dbReference>
<evidence type="ECO:0000256" key="10">
    <source>
        <dbReference type="ARBA" id="ARBA00022691"/>
    </source>
</evidence>
<dbReference type="SUPFAM" id="SSF47644">
    <property type="entry name" value="Methionine synthase domain"/>
    <property type="match status" value="1"/>
</dbReference>